<keyword evidence="2" id="KW-1185">Reference proteome</keyword>
<organism evidence="1 2">
    <name type="scientific">Taklimakanibacter albus</name>
    <dbReference type="NCBI Taxonomy" id="2800327"/>
    <lineage>
        <taxon>Bacteria</taxon>
        <taxon>Pseudomonadati</taxon>
        <taxon>Pseudomonadota</taxon>
        <taxon>Alphaproteobacteria</taxon>
        <taxon>Hyphomicrobiales</taxon>
        <taxon>Aestuariivirgaceae</taxon>
        <taxon>Taklimakanibacter</taxon>
    </lineage>
</organism>
<dbReference type="EMBL" id="JAENHL010000008">
    <property type="protein sequence ID" value="MBK1870650.1"/>
    <property type="molecule type" value="Genomic_DNA"/>
</dbReference>
<gene>
    <name evidence="1" type="ORF">JHL16_30070</name>
</gene>
<name>A0ACC5RDA2_9HYPH</name>
<accession>A0ACC5RDA2</accession>
<evidence type="ECO:0000313" key="1">
    <source>
        <dbReference type="EMBL" id="MBK1870650.1"/>
    </source>
</evidence>
<reference evidence="1" key="1">
    <citation type="submission" date="2021-01" db="EMBL/GenBank/DDBJ databases">
        <authorList>
            <person name="Sun Q."/>
        </authorList>
    </citation>
    <scope>NUCLEOTIDE SEQUENCE</scope>
    <source>
        <strain evidence="1">YIM B02566</strain>
    </source>
</reference>
<sequence length="337" mass="36896">MLKSFRTLVLCLGTAWAAISLAGAPAEAGVGNPQKVTCMYPVWVGFGPVHLANELGYFKEEGIEVEEILDDDMPNAVAAMERGDIDCYLRTVGEYQGLGRRKETQGIIIGTIDLSTGGDGWAADQSIKSVCDLKGKTIAVEPNLPARLIMQMALKKECNLSIKDTTLTDIAAADAIGVFSDPKVAAIGTYEPVLSQVVIAHKERGAHILTSSKDQKDLILDIVMAHTGELKANPDKYVKFLRAVYRAVDYFNANQEAAIPIIAKHFSITPDDFKATLPNFRYTPLAESKDFIGSVDKEGRVYEIFKETMDLNLEFGSSDVKLLPEDHIDRTIVNQVK</sequence>
<dbReference type="Proteomes" id="UP000616151">
    <property type="component" value="Unassembled WGS sequence"/>
</dbReference>
<comment type="caution">
    <text evidence="1">The sequence shown here is derived from an EMBL/GenBank/DDBJ whole genome shotgun (WGS) entry which is preliminary data.</text>
</comment>
<protein>
    <submittedName>
        <fullName evidence="1">ABC transporter substrate-binding protein</fullName>
    </submittedName>
</protein>
<evidence type="ECO:0000313" key="2">
    <source>
        <dbReference type="Proteomes" id="UP000616151"/>
    </source>
</evidence>
<proteinExistence type="predicted"/>